<reference evidence="10" key="1">
    <citation type="submission" date="2021-09" db="EMBL/GenBank/DDBJ databases">
        <authorList>
            <person name="Wu T."/>
            <person name="Guo S.Z."/>
        </authorList>
    </citation>
    <scope>NUCLEOTIDE SEQUENCE</scope>
    <source>
        <strain evidence="10">RSS-23</strain>
    </source>
</reference>
<keyword evidence="5 8" id="KW-0812">Transmembrane</keyword>
<dbReference type="PANTHER" id="PTHR45436">
    <property type="entry name" value="SENSOR HISTIDINE KINASE YKOH"/>
    <property type="match status" value="1"/>
</dbReference>
<keyword evidence="11" id="KW-1185">Reference proteome</keyword>
<dbReference type="InterPro" id="IPR050428">
    <property type="entry name" value="TCS_sensor_his_kinase"/>
</dbReference>
<evidence type="ECO:0000256" key="7">
    <source>
        <dbReference type="ARBA" id="ARBA00022989"/>
    </source>
</evidence>
<feature type="transmembrane region" description="Helical" evidence="8">
    <location>
        <begin position="161"/>
        <end position="181"/>
    </location>
</feature>
<sequence>MSSNKPHRWSLRTRLLWQLVLAIGVLLGGLFLTLDALVDRAMFQQLDQVLSSRAASLARQLQNSDEPLPAVLPAWDIAGHTEFFAVYDVRGRLRAASINSGRTPLALPATTARSGNVLLPDGHRGRYHVVLLQRGAFAKGRLLVATERESWDSTERRMHGVLLLGILAAVIAAVLLCLLVVRQAFRTITREAQRLPHDGPPVQGALNETPQELQPFVEAAHAALRNSWAMAERERRVSRSVAHELRTPVAEIAAVTELAQNQQDADVLKRALTTVHATNVRMQRGIEALLALARFESGQEPPQTDPLDAAALLRQLAASLAQPRLHLQLPAEAWVVCDAGMLERIATNLLHNALEYGDADAPVQLGLQLDGGWWLHVRNRASHLREEDVRHFGERHWRGQCDGDPQHAGLGLALVLAMAHALGLQLHFDLHAGELQARLGPIPAL</sequence>
<gene>
    <name evidence="10" type="ORF">K7B09_08480</name>
</gene>
<comment type="caution">
    <text evidence="10">The sequence shown here is derived from an EMBL/GenBank/DDBJ whole genome shotgun (WGS) entry which is preliminary data.</text>
</comment>
<feature type="domain" description="Histidine kinase" evidence="9">
    <location>
        <begin position="240"/>
        <end position="436"/>
    </location>
</feature>
<dbReference type="CDD" id="cd00082">
    <property type="entry name" value="HisKA"/>
    <property type="match status" value="1"/>
</dbReference>
<dbReference type="InterPro" id="IPR005467">
    <property type="entry name" value="His_kinase_dom"/>
</dbReference>
<protein>
    <recommendedName>
        <fullName evidence="2">histidine kinase</fullName>
        <ecNumber evidence="2">2.7.13.3</ecNumber>
    </recommendedName>
</protein>
<evidence type="ECO:0000256" key="2">
    <source>
        <dbReference type="ARBA" id="ARBA00012438"/>
    </source>
</evidence>
<keyword evidence="6 10" id="KW-0418">Kinase</keyword>
<keyword evidence="3" id="KW-0597">Phosphoprotein</keyword>
<dbReference type="GO" id="GO:0016301">
    <property type="term" value="F:kinase activity"/>
    <property type="evidence" value="ECO:0007669"/>
    <property type="project" value="UniProtKB-KW"/>
</dbReference>
<evidence type="ECO:0000259" key="9">
    <source>
        <dbReference type="PROSITE" id="PS50109"/>
    </source>
</evidence>
<dbReference type="Proteomes" id="UP001430290">
    <property type="component" value="Unassembled WGS sequence"/>
</dbReference>
<dbReference type="RefSeq" id="WP_223629033.1">
    <property type="nucleotide sequence ID" value="NZ_JAIQDJ010000003.1"/>
</dbReference>
<evidence type="ECO:0000313" key="10">
    <source>
        <dbReference type="EMBL" id="MBZ4186356.1"/>
    </source>
</evidence>
<keyword evidence="8" id="KW-0472">Membrane</keyword>
<dbReference type="SUPFAM" id="SSF55874">
    <property type="entry name" value="ATPase domain of HSP90 chaperone/DNA topoisomerase II/histidine kinase"/>
    <property type="match status" value="1"/>
</dbReference>
<evidence type="ECO:0000313" key="11">
    <source>
        <dbReference type="Proteomes" id="UP001430290"/>
    </source>
</evidence>
<dbReference type="InterPro" id="IPR036890">
    <property type="entry name" value="HATPase_C_sf"/>
</dbReference>
<dbReference type="InterPro" id="IPR036097">
    <property type="entry name" value="HisK_dim/P_sf"/>
</dbReference>
<dbReference type="PANTHER" id="PTHR45436:SF5">
    <property type="entry name" value="SENSOR HISTIDINE KINASE TRCS"/>
    <property type="match status" value="1"/>
</dbReference>
<dbReference type="Gene3D" id="1.10.287.130">
    <property type="match status" value="1"/>
</dbReference>
<dbReference type="EMBL" id="JAIQDJ010000003">
    <property type="protein sequence ID" value="MBZ4186356.1"/>
    <property type="molecule type" value="Genomic_DNA"/>
</dbReference>
<keyword evidence="4" id="KW-0808">Transferase</keyword>
<dbReference type="SMART" id="SM00388">
    <property type="entry name" value="HisKA"/>
    <property type="match status" value="1"/>
</dbReference>
<dbReference type="InterPro" id="IPR003594">
    <property type="entry name" value="HATPase_dom"/>
</dbReference>
<dbReference type="Pfam" id="PF00512">
    <property type="entry name" value="HisKA"/>
    <property type="match status" value="1"/>
</dbReference>
<proteinExistence type="predicted"/>
<dbReference type="Gene3D" id="3.30.565.10">
    <property type="entry name" value="Histidine kinase-like ATPase, C-terminal domain"/>
    <property type="match status" value="1"/>
</dbReference>
<evidence type="ECO:0000256" key="6">
    <source>
        <dbReference type="ARBA" id="ARBA00022777"/>
    </source>
</evidence>
<accession>A0ABS7TET6</accession>
<evidence type="ECO:0000256" key="1">
    <source>
        <dbReference type="ARBA" id="ARBA00000085"/>
    </source>
</evidence>
<comment type="catalytic activity">
    <reaction evidence="1">
        <text>ATP + protein L-histidine = ADP + protein N-phospho-L-histidine.</text>
        <dbReference type="EC" id="2.7.13.3"/>
    </reaction>
</comment>
<dbReference type="PROSITE" id="PS50109">
    <property type="entry name" value="HIS_KIN"/>
    <property type="match status" value="1"/>
</dbReference>
<dbReference type="EC" id="2.7.13.3" evidence="2"/>
<name>A0ABS7TET6_9GAMM</name>
<evidence type="ECO:0000256" key="8">
    <source>
        <dbReference type="SAM" id="Phobius"/>
    </source>
</evidence>
<evidence type="ECO:0000256" key="4">
    <source>
        <dbReference type="ARBA" id="ARBA00022679"/>
    </source>
</evidence>
<dbReference type="SMART" id="SM00387">
    <property type="entry name" value="HATPase_c"/>
    <property type="match status" value="1"/>
</dbReference>
<evidence type="ECO:0000256" key="3">
    <source>
        <dbReference type="ARBA" id="ARBA00022553"/>
    </source>
</evidence>
<dbReference type="InterPro" id="IPR003661">
    <property type="entry name" value="HisK_dim/P_dom"/>
</dbReference>
<feature type="transmembrane region" description="Helical" evidence="8">
    <location>
        <begin position="15"/>
        <end position="38"/>
    </location>
</feature>
<dbReference type="SUPFAM" id="SSF47384">
    <property type="entry name" value="Homodimeric domain of signal transducing histidine kinase"/>
    <property type="match status" value="1"/>
</dbReference>
<organism evidence="10 11">
    <name type="scientific">Thermomonas beijingensis</name>
    <dbReference type="NCBI Taxonomy" id="2872701"/>
    <lineage>
        <taxon>Bacteria</taxon>
        <taxon>Pseudomonadati</taxon>
        <taxon>Pseudomonadota</taxon>
        <taxon>Gammaproteobacteria</taxon>
        <taxon>Lysobacterales</taxon>
        <taxon>Lysobacteraceae</taxon>
        <taxon>Thermomonas</taxon>
    </lineage>
</organism>
<dbReference type="Pfam" id="PF02518">
    <property type="entry name" value="HATPase_c"/>
    <property type="match status" value="1"/>
</dbReference>
<keyword evidence="7 8" id="KW-1133">Transmembrane helix</keyword>
<evidence type="ECO:0000256" key="5">
    <source>
        <dbReference type="ARBA" id="ARBA00022692"/>
    </source>
</evidence>